<dbReference type="SUPFAM" id="SSF51735">
    <property type="entry name" value="NAD(P)-binding Rossmann-fold domains"/>
    <property type="match status" value="1"/>
</dbReference>
<keyword evidence="3" id="KW-1185">Reference proteome</keyword>
<comment type="similarity">
    <text evidence="1">Belongs to the short-chain dehydrogenases/reductases (SDR) family.</text>
</comment>
<sequence length="263" mass="28394">MELGLNNKIAVITGASKGMGKAIAESLAREGAKVLLVARNADLLKSEVDNLTKSGYTASYFQGDVIDLELPEKVLKFIEKEWNSTPDILINNAGGPPPGSVLQHSNQVWDDALQVNLFSVIRFTRAFLPFMKDKKWGRVVSITSTVAKEPSSTMVLSATLRAGVSAFTKAVSFEFASDNITLNVICPGGVLTDRLSSLIKQSAETNNRNYNEVLAESQNMIPAKRFANPDEIANTVTFLCSTAGSYITGSSIMVDGGLTKSYF</sequence>
<dbReference type="PANTHER" id="PTHR42879:SF6">
    <property type="entry name" value="NADPH-DEPENDENT REDUCTASE BACG"/>
    <property type="match status" value="1"/>
</dbReference>
<dbReference type="EMBL" id="JBEWZH010000004">
    <property type="protein sequence ID" value="MFL0162047.1"/>
    <property type="molecule type" value="Genomic_DNA"/>
</dbReference>
<proteinExistence type="inferred from homology"/>
<dbReference type="RefSeq" id="WP_406750739.1">
    <property type="nucleotide sequence ID" value="NZ_JBEWZH010000004.1"/>
</dbReference>
<dbReference type="Gene3D" id="3.40.50.720">
    <property type="entry name" value="NAD(P)-binding Rossmann-like Domain"/>
    <property type="match status" value="1"/>
</dbReference>
<dbReference type="InterPro" id="IPR050259">
    <property type="entry name" value="SDR"/>
</dbReference>
<name>A0ABW8RWU9_9BACT</name>
<dbReference type="InterPro" id="IPR036291">
    <property type="entry name" value="NAD(P)-bd_dom_sf"/>
</dbReference>
<dbReference type="PRINTS" id="PR00080">
    <property type="entry name" value="SDRFAMILY"/>
</dbReference>
<accession>A0ABW8RWU9</accession>
<dbReference type="Pfam" id="PF13561">
    <property type="entry name" value="adh_short_C2"/>
    <property type="match status" value="1"/>
</dbReference>
<dbReference type="Proteomes" id="UP001623558">
    <property type="component" value="Unassembled WGS sequence"/>
</dbReference>
<dbReference type="InterPro" id="IPR002347">
    <property type="entry name" value="SDR_fam"/>
</dbReference>
<dbReference type="CDD" id="cd05344">
    <property type="entry name" value="BKR_like_SDR_like"/>
    <property type="match status" value="1"/>
</dbReference>
<protein>
    <submittedName>
        <fullName evidence="2">SDR family oxidoreductase</fullName>
    </submittedName>
</protein>
<dbReference type="PANTHER" id="PTHR42879">
    <property type="entry name" value="3-OXOACYL-(ACYL-CARRIER-PROTEIN) REDUCTASE"/>
    <property type="match status" value="1"/>
</dbReference>
<organism evidence="2 3">
    <name type="scientific">Aquirufa salirivi</name>
    <dbReference type="NCBI Taxonomy" id="3104729"/>
    <lineage>
        <taxon>Bacteria</taxon>
        <taxon>Pseudomonadati</taxon>
        <taxon>Bacteroidota</taxon>
        <taxon>Cytophagia</taxon>
        <taxon>Cytophagales</taxon>
        <taxon>Flectobacillaceae</taxon>
        <taxon>Aquirufa</taxon>
    </lineage>
</organism>
<dbReference type="PRINTS" id="PR00081">
    <property type="entry name" value="GDHRDH"/>
</dbReference>
<evidence type="ECO:0000313" key="2">
    <source>
        <dbReference type="EMBL" id="MFL0162047.1"/>
    </source>
</evidence>
<evidence type="ECO:0000256" key="1">
    <source>
        <dbReference type="ARBA" id="ARBA00006484"/>
    </source>
</evidence>
<comment type="caution">
    <text evidence="2">The sequence shown here is derived from an EMBL/GenBank/DDBJ whole genome shotgun (WGS) entry which is preliminary data.</text>
</comment>
<gene>
    <name evidence="2" type="ORF">U0R11_06555</name>
</gene>
<evidence type="ECO:0000313" key="3">
    <source>
        <dbReference type="Proteomes" id="UP001623558"/>
    </source>
</evidence>
<reference evidence="2 3" key="1">
    <citation type="submission" date="2024-07" db="EMBL/GenBank/DDBJ databases">
        <authorList>
            <person name="Pitt A."/>
            <person name="Hahn M.W."/>
        </authorList>
    </citation>
    <scope>NUCLEOTIDE SEQUENCE [LARGE SCALE GENOMIC DNA]</scope>
    <source>
        <strain evidence="2 3">1-SAACH-A3</strain>
    </source>
</reference>